<dbReference type="EMBL" id="SLUI01000006">
    <property type="protein sequence ID" value="TCL37376.1"/>
    <property type="molecule type" value="Genomic_DNA"/>
</dbReference>
<protein>
    <recommendedName>
        <fullName evidence="3">Methionine synthase II (Cobalamin-independent)</fullName>
    </recommendedName>
</protein>
<evidence type="ECO:0008006" key="3">
    <source>
        <dbReference type="Google" id="ProtNLM"/>
    </source>
</evidence>
<accession>A0A4R1PXV5</accession>
<name>A0A4R1PXV5_9FIRM</name>
<dbReference type="OrthoDB" id="144815at2"/>
<proteinExistence type="predicted"/>
<dbReference type="InterPro" id="IPR038071">
    <property type="entry name" value="UROD/MetE-like_sf"/>
</dbReference>
<dbReference type="Proteomes" id="UP000295063">
    <property type="component" value="Unassembled WGS sequence"/>
</dbReference>
<organism evidence="1 2">
    <name type="scientific">Anaerospora hongkongensis</name>
    <dbReference type="NCBI Taxonomy" id="244830"/>
    <lineage>
        <taxon>Bacteria</taxon>
        <taxon>Bacillati</taxon>
        <taxon>Bacillota</taxon>
        <taxon>Negativicutes</taxon>
        <taxon>Selenomonadales</taxon>
        <taxon>Sporomusaceae</taxon>
        <taxon>Anaerospora</taxon>
    </lineage>
</organism>
<dbReference type="Gene3D" id="3.20.20.210">
    <property type="match status" value="1"/>
</dbReference>
<keyword evidence="2" id="KW-1185">Reference proteome</keyword>
<comment type="caution">
    <text evidence="1">The sequence shown here is derived from an EMBL/GenBank/DDBJ whole genome shotgun (WGS) entry which is preliminary data.</text>
</comment>
<dbReference type="RefSeq" id="WP_132079863.1">
    <property type="nucleotide sequence ID" value="NZ_SLUI01000006.1"/>
</dbReference>
<dbReference type="SUPFAM" id="SSF51726">
    <property type="entry name" value="UROD/MetE-like"/>
    <property type="match status" value="1"/>
</dbReference>
<sequence length="356" mass="39383">MMSWIKANRATGIGSLPHTEPNEAFELVANTLPYWPHWPQFPQRGVEQGFVLQYIQPLVKAGLLRTGNLTFTRNAAGWSNKLAHFYELYAAFLSGDSQAMDFFALEPNSFSSLDYFSASCAAHFPLAEGVKGQISGPLSVGMQLKDEFGQAAFYDQRLRDVLVKCLAAQGILQARKLLSTGLPVLLFIDDPCLFFLGDPAYSTLTHEAASTALLEIMQPLKALNVKAGVHVCAPADWSILFKLPCDVVSFDAYHYFASMKEQTRHLQDFLLRGGKMAWGLVPTSAEAWQTTSADLAQLFERQCFSLHACGLDISLLRQNILWTPSCGTGMLDQELAAHIYCLLQELAHSFESNTTS</sequence>
<gene>
    <name evidence="1" type="ORF">EV210_106245</name>
</gene>
<evidence type="ECO:0000313" key="2">
    <source>
        <dbReference type="Proteomes" id="UP000295063"/>
    </source>
</evidence>
<dbReference type="AlphaFoldDB" id="A0A4R1PXV5"/>
<evidence type="ECO:0000313" key="1">
    <source>
        <dbReference type="EMBL" id="TCL37376.1"/>
    </source>
</evidence>
<reference evidence="1 2" key="1">
    <citation type="submission" date="2019-03" db="EMBL/GenBank/DDBJ databases">
        <title>Genomic Encyclopedia of Type Strains, Phase IV (KMG-IV): sequencing the most valuable type-strain genomes for metagenomic binning, comparative biology and taxonomic classification.</title>
        <authorList>
            <person name="Goeker M."/>
        </authorList>
    </citation>
    <scope>NUCLEOTIDE SEQUENCE [LARGE SCALE GENOMIC DNA]</scope>
    <source>
        <strain evidence="1 2">DSM 15969</strain>
    </source>
</reference>